<dbReference type="Pfam" id="PF12796">
    <property type="entry name" value="Ank_2"/>
    <property type="match status" value="1"/>
</dbReference>
<evidence type="ECO:0000256" key="1">
    <source>
        <dbReference type="PROSITE-ProRule" id="PRU00023"/>
    </source>
</evidence>
<dbReference type="SUPFAM" id="SSF48403">
    <property type="entry name" value="Ankyrin repeat"/>
    <property type="match status" value="1"/>
</dbReference>
<feature type="repeat" description="ANK" evidence="1">
    <location>
        <begin position="31"/>
        <end position="63"/>
    </location>
</feature>
<keyword evidence="4" id="KW-1185">Reference proteome</keyword>
<keyword evidence="1" id="KW-0040">ANK repeat</keyword>
<dbReference type="Gene3D" id="1.25.40.20">
    <property type="entry name" value="Ankyrin repeat-containing domain"/>
    <property type="match status" value="1"/>
</dbReference>
<dbReference type="SMART" id="SM00248">
    <property type="entry name" value="ANK"/>
    <property type="match status" value="2"/>
</dbReference>
<dbReference type="InterPro" id="IPR036770">
    <property type="entry name" value="Ankyrin_rpt-contain_sf"/>
</dbReference>
<reference evidence="3" key="1">
    <citation type="journal article" date="2023" name="Nat. Commun.">
        <title>Diploid and tetraploid genomes of Acorus and the evolution of monocots.</title>
        <authorList>
            <person name="Ma L."/>
            <person name="Liu K.W."/>
            <person name="Li Z."/>
            <person name="Hsiao Y.Y."/>
            <person name="Qi Y."/>
            <person name="Fu T."/>
            <person name="Tang G.D."/>
            <person name="Zhang D."/>
            <person name="Sun W.H."/>
            <person name="Liu D.K."/>
            <person name="Li Y."/>
            <person name="Chen G.Z."/>
            <person name="Liu X.D."/>
            <person name="Liao X.Y."/>
            <person name="Jiang Y.T."/>
            <person name="Yu X."/>
            <person name="Hao Y."/>
            <person name="Huang J."/>
            <person name="Zhao X.W."/>
            <person name="Ke S."/>
            <person name="Chen Y.Y."/>
            <person name="Wu W.L."/>
            <person name="Hsu J.L."/>
            <person name="Lin Y.F."/>
            <person name="Huang M.D."/>
            <person name="Li C.Y."/>
            <person name="Huang L."/>
            <person name="Wang Z.W."/>
            <person name="Zhao X."/>
            <person name="Zhong W.Y."/>
            <person name="Peng D.H."/>
            <person name="Ahmad S."/>
            <person name="Lan S."/>
            <person name="Zhang J.S."/>
            <person name="Tsai W.C."/>
            <person name="Van de Peer Y."/>
            <person name="Liu Z.J."/>
        </authorList>
    </citation>
    <scope>NUCLEOTIDE SEQUENCE</scope>
    <source>
        <strain evidence="3">CP</strain>
    </source>
</reference>
<evidence type="ECO:0000313" key="3">
    <source>
        <dbReference type="EMBL" id="KAK1326663.1"/>
    </source>
</evidence>
<feature type="repeat" description="ANK" evidence="1">
    <location>
        <begin position="65"/>
        <end position="86"/>
    </location>
</feature>
<dbReference type="EMBL" id="JAUJYO010000001">
    <property type="protein sequence ID" value="KAK1326663.1"/>
    <property type="molecule type" value="Genomic_DNA"/>
</dbReference>
<dbReference type="PROSITE" id="PS50297">
    <property type="entry name" value="ANK_REP_REGION"/>
    <property type="match status" value="2"/>
</dbReference>
<comment type="caution">
    <text evidence="3">The sequence shown here is derived from an EMBL/GenBank/DDBJ whole genome shotgun (WGS) entry which is preliminary data.</text>
</comment>
<proteinExistence type="predicted"/>
<dbReference type="PANTHER" id="PTHR24121:SF21">
    <property type="entry name" value="ANKYRIN REPEAT FAMILY PROTEIN"/>
    <property type="match status" value="1"/>
</dbReference>
<protein>
    <submittedName>
        <fullName evidence="3">Uncharacterized protein</fullName>
    </submittedName>
</protein>
<organism evidence="3 4">
    <name type="scientific">Acorus calamus</name>
    <name type="common">Sweet flag</name>
    <dbReference type="NCBI Taxonomy" id="4465"/>
    <lineage>
        <taxon>Eukaryota</taxon>
        <taxon>Viridiplantae</taxon>
        <taxon>Streptophyta</taxon>
        <taxon>Embryophyta</taxon>
        <taxon>Tracheophyta</taxon>
        <taxon>Spermatophyta</taxon>
        <taxon>Magnoliopsida</taxon>
        <taxon>Liliopsida</taxon>
        <taxon>Acoraceae</taxon>
        <taxon>Acorus</taxon>
    </lineage>
</organism>
<reference evidence="3" key="2">
    <citation type="submission" date="2023-06" db="EMBL/GenBank/DDBJ databases">
        <authorList>
            <person name="Ma L."/>
            <person name="Liu K.-W."/>
            <person name="Li Z."/>
            <person name="Hsiao Y.-Y."/>
            <person name="Qi Y."/>
            <person name="Fu T."/>
            <person name="Tang G."/>
            <person name="Zhang D."/>
            <person name="Sun W.-H."/>
            <person name="Liu D.-K."/>
            <person name="Li Y."/>
            <person name="Chen G.-Z."/>
            <person name="Liu X.-D."/>
            <person name="Liao X.-Y."/>
            <person name="Jiang Y.-T."/>
            <person name="Yu X."/>
            <person name="Hao Y."/>
            <person name="Huang J."/>
            <person name="Zhao X.-W."/>
            <person name="Ke S."/>
            <person name="Chen Y.-Y."/>
            <person name="Wu W.-L."/>
            <person name="Hsu J.-L."/>
            <person name="Lin Y.-F."/>
            <person name="Huang M.-D."/>
            <person name="Li C.-Y."/>
            <person name="Huang L."/>
            <person name="Wang Z.-W."/>
            <person name="Zhao X."/>
            <person name="Zhong W.-Y."/>
            <person name="Peng D.-H."/>
            <person name="Ahmad S."/>
            <person name="Lan S."/>
            <person name="Zhang J.-S."/>
            <person name="Tsai W.-C."/>
            <person name="Van De Peer Y."/>
            <person name="Liu Z.-J."/>
        </authorList>
    </citation>
    <scope>NUCLEOTIDE SEQUENCE</scope>
    <source>
        <strain evidence="3">CP</strain>
        <tissue evidence="3">Leaves</tissue>
    </source>
</reference>
<feature type="region of interest" description="Disordered" evidence="2">
    <location>
        <begin position="95"/>
        <end position="116"/>
    </location>
</feature>
<sequence>MNPSLYEAARSGNVQYLMNNTAEPHNLTTPQGNTALHIVARLGHVNFAKTLLARSDRLLTTTNHDGENPLHVAAKAGHANVVEAMLTHAKIWPVDPEGEDQGWQHAAARGGARGVR</sequence>
<name>A0AAV9FTM8_ACOCL</name>
<gene>
    <name evidence="3" type="ORF">QJS10_CPA01g00999</name>
</gene>
<dbReference type="Proteomes" id="UP001180020">
    <property type="component" value="Unassembled WGS sequence"/>
</dbReference>
<accession>A0AAV9FTM8</accession>
<dbReference type="PANTHER" id="PTHR24121">
    <property type="entry name" value="NO MECHANORECEPTOR POTENTIAL C, ISOFORM D-RELATED"/>
    <property type="match status" value="1"/>
</dbReference>
<evidence type="ECO:0000256" key="2">
    <source>
        <dbReference type="SAM" id="MobiDB-lite"/>
    </source>
</evidence>
<dbReference type="InterPro" id="IPR002110">
    <property type="entry name" value="Ankyrin_rpt"/>
</dbReference>
<evidence type="ECO:0000313" key="4">
    <source>
        <dbReference type="Proteomes" id="UP001180020"/>
    </source>
</evidence>
<dbReference type="PROSITE" id="PS50088">
    <property type="entry name" value="ANK_REPEAT"/>
    <property type="match status" value="2"/>
</dbReference>
<dbReference type="AlphaFoldDB" id="A0AAV9FTM8"/>